<reference evidence="2 3" key="1">
    <citation type="submission" date="2018-09" db="EMBL/GenBank/DDBJ databases">
        <title>Gemmobacter lutimaris sp. nov., a marine bacterium isolated from tidal flat.</title>
        <authorList>
            <person name="Lee D.W."/>
            <person name="Yoo Y."/>
            <person name="Kim J.-J."/>
            <person name="Kim B.S."/>
        </authorList>
    </citation>
    <scope>NUCLEOTIDE SEQUENCE [LARGE SCALE GENOMIC DNA]</scope>
    <source>
        <strain evidence="2 3">YJ-T1-11</strain>
    </source>
</reference>
<accession>A0A398BPL9</accession>
<name>A0A398BPL9_9RHOB</name>
<dbReference type="InterPro" id="IPR018640">
    <property type="entry name" value="DUF2063"/>
</dbReference>
<dbReference type="EMBL" id="QXXQ01000010">
    <property type="protein sequence ID" value="RID90851.1"/>
    <property type="molecule type" value="Genomic_DNA"/>
</dbReference>
<evidence type="ECO:0000313" key="2">
    <source>
        <dbReference type="EMBL" id="RID90851.1"/>
    </source>
</evidence>
<gene>
    <name evidence="2" type="ORF">D2N39_16290</name>
</gene>
<evidence type="ECO:0000259" key="1">
    <source>
        <dbReference type="Pfam" id="PF09836"/>
    </source>
</evidence>
<dbReference type="Proteomes" id="UP000266649">
    <property type="component" value="Unassembled WGS sequence"/>
</dbReference>
<evidence type="ECO:0000313" key="3">
    <source>
        <dbReference type="Proteomes" id="UP000266649"/>
    </source>
</evidence>
<comment type="caution">
    <text evidence="2">The sequence shown here is derived from an EMBL/GenBank/DDBJ whole genome shotgun (WGS) entry which is preliminary data.</text>
</comment>
<keyword evidence="3" id="KW-1185">Reference proteome</keyword>
<sequence>MRKRPAVPSHPEFIAAFGQAIAAGGLPPGVTATAPEEAERRFAVYRNNVAHSLAEALKARFPVVERLVGAEFFAAMAGVYWKDSPPSSPILFQWGETFPDFLAAFPPLAGLPYLPDVARLELARGRAYHAADAAPAPPEAVAAAAAGADRARLTLHPSVQRLVAPWAFVTIWQANQPGGAAPGKIDADRTEAALVLRDRQDLVQVERLGLGDDTFLASLMAGHPLLVAAEAGSRAEPQHDAGPFLMRLIRHGAITQITFGETP</sequence>
<dbReference type="AlphaFoldDB" id="A0A398BPL9"/>
<dbReference type="Pfam" id="PF09836">
    <property type="entry name" value="DUF2063"/>
    <property type="match status" value="1"/>
</dbReference>
<protein>
    <submittedName>
        <fullName evidence="2">DUF2063 domain-containing protein</fullName>
    </submittedName>
</protein>
<dbReference type="Gene3D" id="1.10.150.690">
    <property type="entry name" value="DUF2063"/>
    <property type="match status" value="1"/>
</dbReference>
<organism evidence="2 3">
    <name type="scientific">Gemmobacter lutimaris</name>
    <dbReference type="NCBI Taxonomy" id="2306023"/>
    <lineage>
        <taxon>Bacteria</taxon>
        <taxon>Pseudomonadati</taxon>
        <taxon>Pseudomonadota</taxon>
        <taxon>Alphaproteobacteria</taxon>
        <taxon>Rhodobacterales</taxon>
        <taxon>Paracoccaceae</taxon>
        <taxon>Gemmobacter</taxon>
    </lineage>
</organism>
<proteinExistence type="predicted"/>
<feature type="domain" description="Putative DNA-binding" evidence="1">
    <location>
        <begin position="15"/>
        <end position="102"/>
    </location>
</feature>
<dbReference type="InterPro" id="IPR044922">
    <property type="entry name" value="DUF2063_N_sf"/>
</dbReference>